<feature type="compositionally biased region" description="Polar residues" evidence="1">
    <location>
        <begin position="290"/>
        <end position="299"/>
    </location>
</feature>
<feature type="compositionally biased region" description="Low complexity" evidence="1">
    <location>
        <begin position="118"/>
        <end position="127"/>
    </location>
</feature>
<feature type="compositionally biased region" description="Polar residues" evidence="1">
    <location>
        <begin position="462"/>
        <end position="474"/>
    </location>
</feature>
<dbReference type="EMBL" id="JAULSN010000001">
    <property type="protein sequence ID" value="KAK3382781.1"/>
    <property type="molecule type" value="Genomic_DNA"/>
</dbReference>
<evidence type="ECO:0000313" key="2">
    <source>
        <dbReference type="EMBL" id="KAK3382781.1"/>
    </source>
</evidence>
<keyword evidence="3" id="KW-1185">Reference proteome</keyword>
<dbReference type="AlphaFoldDB" id="A0AAE0NJP7"/>
<feature type="region of interest" description="Disordered" evidence="1">
    <location>
        <begin position="642"/>
        <end position="671"/>
    </location>
</feature>
<feature type="compositionally biased region" description="Polar residues" evidence="1">
    <location>
        <begin position="253"/>
        <end position="262"/>
    </location>
</feature>
<feature type="region of interest" description="Disordered" evidence="1">
    <location>
        <begin position="462"/>
        <end position="496"/>
    </location>
</feature>
<feature type="compositionally biased region" description="Basic residues" evidence="1">
    <location>
        <begin position="82"/>
        <end position="97"/>
    </location>
</feature>
<proteinExistence type="predicted"/>
<evidence type="ECO:0000256" key="1">
    <source>
        <dbReference type="SAM" id="MobiDB-lite"/>
    </source>
</evidence>
<gene>
    <name evidence="2" type="ORF">B0T24DRAFT_602537</name>
</gene>
<protein>
    <submittedName>
        <fullName evidence="2">Uncharacterized protein</fullName>
    </submittedName>
</protein>
<feature type="compositionally biased region" description="Basic and acidic residues" evidence="1">
    <location>
        <begin position="331"/>
        <end position="354"/>
    </location>
</feature>
<dbReference type="Proteomes" id="UP001287356">
    <property type="component" value="Unassembled WGS sequence"/>
</dbReference>
<feature type="region of interest" description="Disordered" evidence="1">
    <location>
        <begin position="249"/>
        <end position="358"/>
    </location>
</feature>
<organism evidence="2 3">
    <name type="scientific">Lasiosphaeria ovina</name>
    <dbReference type="NCBI Taxonomy" id="92902"/>
    <lineage>
        <taxon>Eukaryota</taxon>
        <taxon>Fungi</taxon>
        <taxon>Dikarya</taxon>
        <taxon>Ascomycota</taxon>
        <taxon>Pezizomycotina</taxon>
        <taxon>Sordariomycetes</taxon>
        <taxon>Sordariomycetidae</taxon>
        <taxon>Sordariales</taxon>
        <taxon>Lasiosphaeriaceae</taxon>
        <taxon>Lasiosphaeria</taxon>
    </lineage>
</organism>
<feature type="region of interest" description="Disordered" evidence="1">
    <location>
        <begin position="50"/>
        <end position="218"/>
    </location>
</feature>
<comment type="caution">
    <text evidence="2">The sequence shown here is derived from an EMBL/GenBank/DDBJ whole genome shotgun (WGS) entry which is preliminary data.</text>
</comment>
<feature type="region of interest" description="Disordered" evidence="1">
    <location>
        <begin position="738"/>
        <end position="781"/>
    </location>
</feature>
<evidence type="ECO:0000313" key="3">
    <source>
        <dbReference type="Proteomes" id="UP001287356"/>
    </source>
</evidence>
<accession>A0AAE0NJP7</accession>
<feature type="compositionally biased region" description="Polar residues" evidence="1">
    <location>
        <begin position="271"/>
        <end position="282"/>
    </location>
</feature>
<feature type="compositionally biased region" description="Pro residues" evidence="1">
    <location>
        <begin position="209"/>
        <end position="218"/>
    </location>
</feature>
<name>A0AAE0NJP7_9PEZI</name>
<sequence>MEPTYSSPQPPDNELVCGYLEESWMGVAQPSTNKTDPITFSNANDLVYLSPIAQSRRGRSKAKKMDPLPDLLRGVIDTSPVRRARPSIRSAQRRSRAHLSNIQTQRKEINSDTAEPYPGSQPSGSSQHPELPASEAVEVSSSQPCTPPRPPPHLQNVHANNCSDSPDGGQLPYSFPRKDVLVNDCSDSPDSGQLPPNFPRKHVLALPAPQSPPNASPVPPLSDDVVILDEAPRSALWVPDFLLKRGHRAVSGSRATKSSQANMVPDDKFENNNGLSSTSLQSETRKRHSYTQQTGVQDLNENEQDSRPGKRIKGPQASQHSHNLQLIRPSSDPRDRGHVSEDGSQEKSQEERSEIGVLEVTLEPPLRKGESCTPKAWECYEKSPDMQHHIGSKLGSGDNSYHDRPAVTKDRETTQMFKSSMATSIIAPFKITGDINVPKGSAPFLTISFPQLPLPVQRHSLQTTPERVQRGQPQSSPPALVNNSSPPQSRSRPPPTLAISADVFNYELRPSPEEMWKQAIADDSPPAVMHKIVNMLHRSLKSHEDSIGDIAKEYKNNALKLIRNLDDRHKMEKIETTTALRSSTRAVLATFTNAKRDTRELVEQMRSMTITRTAPTFAKLQLAEKVELLERLLNAKLRGHCKTTNDDLDATSEDPRSESGSASGDEETLEETYRKKLSMESKPSGAATRGALEEVDLFINEFFGIGGKKSTSRLPKPARKPGQRGPEVLEELVDGWIKSLQEPPKVTSSAKLPKRKGQSRPESLPDQPWDETALGKESPKA</sequence>
<reference evidence="2" key="1">
    <citation type="journal article" date="2023" name="Mol. Phylogenet. Evol.">
        <title>Genome-scale phylogeny and comparative genomics of the fungal order Sordariales.</title>
        <authorList>
            <person name="Hensen N."/>
            <person name="Bonometti L."/>
            <person name="Westerberg I."/>
            <person name="Brannstrom I.O."/>
            <person name="Guillou S."/>
            <person name="Cros-Aarteil S."/>
            <person name="Calhoun S."/>
            <person name="Haridas S."/>
            <person name="Kuo A."/>
            <person name="Mondo S."/>
            <person name="Pangilinan J."/>
            <person name="Riley R."/>
            <person name="LaButti K."/>
            <person name="Andreopoulos B."/>
            <person name="Lipzen A."/>
            <person name="Chen C."/>
            <person name="Yan M."/>
            <person name="Daum C."/>
            <person name="Ng V."/>
            <person name="Clum A."/>
            <person name="Steindorff A."/>
            <person name="Ohm R.A."/>
            <person name="Martin F."/>
            <person name="Silar P."/>
            <person name="Natvig D.O."/>
            <person name="Lalanne C."/>
            <person name="Gautier V."/>
            <person name="Ament-Velasquez S.L."/>
            <person name="Kruys A."/>
            <person name="Hutchinson M.I."/>
            <person name="Powell A.J."/>
            <person name="Barry K."/>
            <person name="Miller A.N."/>
            <person name="Grigoriev I.V."/>
            <person name="Debuchy R."/>
            <person name="Gladieux P."/>
            <person name="Hiltunen Thoren M."/>
            <person name="Johannesson H."/>
        </authorList>
    </citation>
    <scope>NUCLEOTIDE SEQUENCE</scope>
    <source>
        <strain evidence="2">CBS 958.72</strain>
    </source>
</reference>
<reference evidence="2" key="2">
    <citation type="submission" date="2023-06" db="EMBL/GenBank/DDBJ databases">
        <authorList>
            <consortium name="Lawrence Berkeley National Laboratory"/>
            <person name="Haridas S."/>
            <person name="Hensen N."/>
            <person name="Bonometti L."/>
            <person name="Westerberg I."/>
            <person name="Brannstrom I.O."/>
            <person name="Guillou S."/>
            <person name="Cros-Aarteil S."/>
            <person name="Calhoun S."/>
            <person name="Kuo A."/>
            <person name="Mondo S."/>
            <person name="Pangilinan J."/>
            <person name="Riley R."/>
            <person name="Labutti K."/>
            <person name="Andreopoulos B."/>
            <person name="Lipzen A."/>
            <person name="Chen C."/>
            <person name="Yanf M."/>
            <person name="Daum C."/>
            <person name="Ng V."/>
            <person name="Clum A."/>
            <person name="Steindorff A."/>
            <person name="Ohm R."/>
            <person name="Martin F."/>
            <person name="Silar P."/>
            <person name="Natvig D."/>
            <person name="Lalanne C."/>
            <person name="Gautier V."/>
            <person name="Ament-Velasquez S.L."/>
            <person name="Kruys A."/>
            <person name="Hutchinson M.I."/>
            <person name="Powell A.J."/>
            <person name="Barry K."/>
            <person name="Miller A.N."/>
            <person name="Grigoriev I.V."/>
            <person name="Debuchy R."/>
            <person name="Gladieux P."/>
            <person name="Thoren M.H."/>
            <person name="Johannesson H."/>
        </authorList>
    </citation>
    <scope>NUCLEOTIDE SEQUENCE</scope>
    <source>
        <strain evidence="2">CBS 958.72</strain>
    </source>
</reference>